<dbReference type="InterPro" id="IPR016155">
    <property type="entry name" value="Mopterin_synth/thiamin_S_b"/>
</dbReference>
<comment type="caution">
    <text evidence="1">The sequence shown here is derived from an EMBL/GenBank/DDBJ whole genome shotgun (WGS) entry which is preliminary data.</text>
</comment>
<dbReference type="EMBL" id="JBHTJI010000001">
    <property type="protein sequence ID" value="MFD0988911.1"/>
    <property type="molecule type" value="Genomic_DNA"/>
</dbReference>
<dbReference type="InterPro" id="IPR003749">
    <property type="entry name" value="ThiS/MoaD-like"/>
</dbReference>
<accession>A0ABW3JGG2</accession>
<evidence type="ECO:0000313" key="2">
    <source>
        <dbReference type="Proteomes" id="UP001597061"/>
    </source>
</evidence>
<name>A0ABW3JGG2_9FLAO</name>
<dbReference type="SUPFAM" id="SSF54285">
    <property type="entry name" value="MoaD/ThiS"/>
    <property type="match status" value="1"/>
</dbReference>
<protein>
    <submittedName>
        <fullName evidence="1">MoaD/ThiS family protein</fullName>
    </submittedName>
</protein>
<keyword evidence="2" id="KW-1185">Reference proteome</keyword>
<evidence type="ECO:0000313" key="1">
    <source>
        <dbReference type="EMBL" id="MFD0988911.1"/>
    </source>
</evidence>
<dbReference type="Gene3D" id="3.10.20.30">
    <property type="match status" value="1"/>
</dbReference>
<dbReference type="Pfam" id="PF02597">
    <property type="entry name" value="ThiS"/>
    <property type="match status" value="1"/>
</dbReference>
<dbReference type="RefSeq" id="WP_379924490.1">
    <property type="nucleotide sequence ID" value="NZ_JBHTJI010000001.1"/>
</dbReference>
<proteinExistence type="predicted"/>
<dbReference type="InterPro" id="IPR012675">
    <property type="entry name" value="Beta-grasp_dom_sf"/>
</dbReference>
<gene>
    <name evidence="1" type="ORF">ACFQ1R_02275</name>
</gene>
<dbReference type="Proteomes" id="UP001597061">
    <property type="component" value="Unassembled WGS sequence"/>
</dbReference>
<reference evidence="2" key="1">
    <citation type="journal article" date="2019" name="Int. J. Syst. Evol. Microbiol.">
        <title>The Global Catalogue of Microorganisms (GCM) 10K type strain sequencing project: providing services to taxonomists for standard genome sequencing and annotation.</title>
        <authorList>
            <consortium name="The Broad Institute Genomics Platform"/>
            <consortium name="The Broad Institute Genome Sequencing Center for Infectious Disease"/>
            <person name="Wu L."/>
            <person name="Ma J."/>
        </authorList>
    </citation>
    <scope>NUCLEOTIDE SEQUENCE [LARGE SCALE GENOMIC DNA]</scope>
    <source>
        <strain evidence="2">CCUG 62414</strain>
    </source>
</reference>
<sequence>MTITIKYFGLIAEVTNCQEEVVEFSKNSIAQLLEFLNSKYPILKTKNFQVAQNQVLVSFEDEITGQEIALLPPFAGG</sequence>
<dbReference type="CDD" id="cd00754">
    <property type="entry name" value="Ubl_MoaD"/>
    <property type="match status" value="1"/>
</dbReference>
<organism evidence="1 2">
    <name type="scientific">Mariniflexile jejuense</name>
    <dbReference type="NCBI Taxonomy" id="1173582"/>
    <lineage>
        <taxon>Bacteria</taxon>
        <taxon>Pseudomonadati</taxon>
        <taxon>Bacteroidota</taxon>
        <taxon>Flavobacteriia</taxon>
        <taxon>Flavobacteriales</taxon>
        <taxon>Flavobacteriaceae</taxon>
        <taxon>Mariniflexile</taxon>
    </lineage>
</organism>